<dbReference type="EMBL" id="CAJVPA010000196">
    <property type="protein sequence ID" value="CAG8393850.1"/>
    <property type="molecule type" value="Genomic_DNA"/>
</dbReference>
<dbReference type="PANTHER" id="PTHR46082:SF6">
    <property type="entry name" value="AAA+ ATPASE DOMAIN-CONTAINING PROTEIN-RELATED"/>
    <property type="match status" value="1"/>
</dbReference>
<dbReference type="SUPFAM" id="SSF48452">
    <property type="entry name" value="TPR-like"/>
    <property type="match status" value="2"/>
</dbReference>
<feature type="domain" description="DUF7779" evidence="1">
    <location>
        <begin position="303"/>
        <end position="393"/>
    </location>
</feature>
<dbReference type="Proteomes" id="UP001152646">
    <property type="component" value="Unassembled WGS sequence"/>
</dbReference>
<organism evidence="2 3">
    <name type="scientific">Penicillium salamii</name>
    <dbReference type="NCBI Taxonomy" id="1612424"/>
    <lineage>
        <taxon>Eukaryota</taxon>
        <taxon>Fungi</taxon>
        <taxon>Dikarya</taxon>
        <taxon>Ascomycota</taxon>
        <taxon>Pezizomycotina</taxon>
        <taxon>Eurotiomycetes</taxon>
        <taxon>Eurotiomycetidae</taxon>
        <taxon>Eurotiales</taxon>
        <taxon>Aspergillaceae</taxon>
        <taxon>Penicillium</taxon>
    </lineage>
</organism>
<reference evidence="2" key="1">
    <citation type="submission" date="2021-07" db="EMBL/GenBank/DDBJ databases">
        <authorList>
            <person name="Branca A.L. A."/>
        </authorList>
    </citation>
    <scope>NUCLEOTIDE SEQUENCE</scope>
</reference>
<protein>
    <recommendedName>
        <fullName evidence="1">DUF7779 domain-containing protein</fullName>
    </recommendedName>
</protein>
<dbReference type="InterPro" id="IPR053137">
    <property type="entry name" value="NLR-like"/>
</dbReference>
<gene>
    <name evidence="2" type="ORF">PSALAMII_LOCUS7367</name>
</gene>
<proteinExistence type="predicted"/>
<name>A0A9W4JDV7_9EURO</name>
<dbReference type="InterPro" id="IPR011990">
    <property type="entry name" value="TPR-like_helical_dom_sf"/>
</dbReference>
<evidence type="ECO:0000313" key="2">
    <source>
        <dbReference type="EMBL" id="CAG8393850.1"/>
    </source>
</evidence>
<accession>A0A9W4JDV7</accession>
<dbReference type="InterPro" id="IPR027417">
    <property type="entry name" value="P-loop_NTPase"/>
</dbReference>
<dbReference type="InterPro" id="IPR056681">
    <property type="entry name" value="DUF7779"/>
</dbReference>
<dbReference type="Gene3D" id="3.40.50.300">
    <property type="entry name" value="P-loop containing nucleotide triphosphate hydrolases"/>
    <property type="match status" value="1"/>
</dbReference>
<dbReference type="Gene3D" id="1.25.40.10">
    <property type="entry name" value="Tetratricopeptide repeat domain"/>
    <property type="match status" value="2"/>
</dbReference>
<evidence type="ECO:0000259" key="1">
    <source>
        <dbReference type="Pfam" id="PF25000"/>
    </source>
</evidence>
<dbReference type="OrthoDB" id="5986190at2759"/>
<dbReference type="PANTHER" id="PTHR46082">
    <property type="entry name" value="ATP/GTP-BINDING PROTEIN-RELATED"/>
    <property type="match status" value="1"/>
</dbReference>
<dbReference type="AlphaFoldDB" id="A0A9W4JDV7"/>
<dbReference type="Pfam" id="PF25000">
    <property type="entry name" value="DUF7779"/>
    <property type="match status" value="1"/>
</dbReference>
<dbReference type="SUPFAM" id="SSF52540">
    <property type="entry name" value="P-loop containing nucleoside triphosphate hydrolases"/>
    <property type="match status" value="1"/>
</dbReference>
<dbReference type="Pfam" id="PF13424">
    <property type="entry name" value="TPR_12"/>
    <property type="match status" value="2"/>
</dbReference>
<sequence>MASISFRGKNQGLQVRDNHGSIEFHLPPGKLEERDKLAVMTNRRILVRPETPPSPLSTVPFAHDPDFVSRDTLLQQIHKKSSVAGSRIVLVGLGGVGKSQLAIEYSYHIRSQSPATWVFWVHTSNKARFEQSFRDIAEQIKIPDLLDNVDNDQLLCSFSVTSKEDPISSRTNGSTKPLLEYIPRCLNGSIVITSRTRNVALKIADHKDLIEVKPMEESEALKLLQRKLNQPSESEEGRQLVNALELIPLAVVQAASCIRKQTPRYSVSQYLKDFQGSDREATKLLKKEAGHLCRDWEAKNSILPSATELLSLISLFDRQGIPENLIRHQPKANNSSISEPLNDLSDEEESASIIGPDFEDDISALRDFSFISVSEDNTFFTIHRLVQLTMHAWLKSRGQIDEWREMFISNLCREFPIAAYYASQRGNIADTREMAARSREQRMILLVQVIKTHKTKLGEEHPSTLVSLANLTSTYRNQGRWEEAEQIDMHMIMTSKAKLSEDNPITLTSISNLASTYRNQRRWKEAEQLEVQVMKTSKTKLDEDHPSTLTNMTNLASVYKDQGRWKEAEQLDVQVMKTSRMKLGEDHPSTLTNMSNLASTHGYHGQWKEAEQLFLHVIKIRKTKFGEDHFKTLSSMAGLAATYSNQGQWEEAEQLFLHVIKTCKTKLGEDHFETLSYMANLASMLWNQHRSEEAEQLLLHVIKTRKIKLREDHPDTLTSMSNLASTYSDRGR</sequence>
<comment type="caution">
    <text evidence="2">The sequence shown here is derived from an EMBL/GenBank/DDBJ whole genome shotgun (WGS) entry which is preliminary data.</text>
</comment>
<dbReference type="Pfam" id="PF13374">
    <property type="entry name" value="TPR_10"/>
    <property type="match status" value="2"/>
</dbReference>
<evidence type="ECO:0000313" key="3">
    <source>
        <dbReference type="Proteomes" id="UP001152646"/>
    </source>
</evidence>